<dbReference type="PROSITE" id="PS50975">
    <property type="entry name" value="ATP_GRASP"/>
    <property type="match status" value="1"/>
</dbReference>
<keyword evidence="2 4" id="KW-0547">Nucleotide-binding</keyword>
<evidence type="ECO:0000259" key="5">
    <source>
        <dbReference type="PROSITE" id="PS50975"/>
    </source>
</evidence>
<reference evidence="7" key="1">
    <citation type="submission" date="2018-08" db="EMBL/GenBank/DDBJ databases">
        <authorList>
            <person name="Im W.T."/>
        </authorList>
    </citation>
    <scope>NUCLEOTIDE SEQUENCE [LARGE SCALE GENOMIC DNA]</scope>
    <source>
        <strain evidence="7">LA-28</strain>
    </source>
</reference>
<dbReference type="EMBL" id="QURN01000001">
    <property type="protein sequence ID" value="RFC69491.1"/>
    <property type="molecule type" value="Genomic_DNA"/>
</dbReference>
<dbReference type="RefSeq" id="WP_116622112.1">
    <property type="nucleotide sequence ID" value="NZ_QURN01000001.1"/>
</dbReference>
<evidence type="ECO:0000256" key="1">
    <source>
        <dbReference type="ARBA" id="ARBA00022598"/>
    </source>
</evidence>
<evidence type="ECO:0000256" key="3">
    <source>
        <dbReference type="ARBA" id="ARBA00022840"/>
    </source>
</evidence>
<dbReference type="PANTHER" id="PTHR43585">
    <property type="entry name" value="FUMIPYRROLE BIOSYNTHESIS PROTEIN C"/>
    <property type="match status" value="1"/>
</dbReference>
<comment type="caution">
    <text evidence="6">The sequence shown here is derived from an EMBL/GenBank/DDBJ whole genome shotgun (WGS) entry which is preliminary data.</text>
</comment>
<dbReference type="PANTHER" id="PTHR43585:SF2">
    <property type="entry name" value="ATP-GRASP ENZYME FSQD"/>
    <property type="match status" value="1"/>
</dbReference>
<evidence type="ECO:0000256" key="2">
    <source>
        <dbReference type="ARBA" id="ARBA00022741"/>
    </source>
</evidence>
<keyword evidence="1" id="KW-0436">Ligase</keyword>
<name>A0A371XJU9_9HYPH</name>
<organism evidence="6 7">
    <name type="scientific">Mesorhizobium denitrificans</name>
    <dbReference type="NCBI Taxonomy" id="2294114"/>
    <lineage>
        <taxon>Bacteria</taxon>
        <taxon>Pseudomonadati</taxon>
        <taxon>Pseudomonadota</taxon>
        <taxon>Alphaproteobacteria</taxon>
        <taxon>Hyphomicrobiales</taxon>
        <taxon>Phyllobacteriaceae</taxon>
        <taxon>Mesorhizobium</taxon>
    </lineage>
</organism>
<dbReference type="GO" id="GO:0005524">
    <property type="term" value="F:ATP binding"/>
    <property type="evidence" value="ECO:0007669"/>
    <property type="project" value="UniProtKB-UniRule"/>
</dbReference>
<gene>
    <name evidence="6" type="ORF">DY251_01825</name>
</gene>
<evidence type="ECO:0000256" key="4">
    <source>
        <dbReference type="PROSITE-ProRule" id="PRU00409"/>
    </source>
</evidence>
<dbReference type="Gene3D" id="3.30.1490.20">
    <property type="entry name" value="ATP-grasp fold, A domain"/>
    <property type="match status" value="1"/>
</dbReference>
<keyword evidence="7" id="KW-1185">Reference proteome</keyword>
<sequence>MNFVFFSPHFPNTGSDFCDRLKKAGATVLGIGDAPYEALDPKLRAALSEYYRIADMENYDLTYRAMGYFIHKWGRIDRFESLNEHWLDLEAGIRTDFNIEGIKLDYVKNIKRKSRMRASFRKSGVNTIAQRKTSERSGALEFIRKVGYPVVVKPDSGAGAAHTYKISNAGELDDFFRIKPAGVSFVMEEFIDGLVVTYDGLVNRDGEILFAASTKYDGSIMDVVNKNLHMSYVCRPEIPPEIEEAGRKIVKAFDLKERFFHIELFETKDGRIVALEVNIRPPGGYMTDAINYTYDIDIYAEWANMVVNNRVSGNFKGKYFTAYASRKNHYRYRHSHDEVMGAFKSMVVRHNAIEPIFSRAMGNYAYQLRSKDPKALREAVAFIQQEV</sequence>
<evidence type="ECO:0000313" key="7">
    <source>
        <dbReference type="Proteomes" id="UP000262379"/>
    </source>
</evidence>
<dbReference type="InterPro" id="IPR013815">
    <property type="entry name" value="ATP_grasp_subdomain_1"/>
</dbReference>
<evidence type="ECO:0000313" key="6">
    <source>
        <dbReference type="EMBL" id="RFC69491.1"/>
    </source>
</evidence>
<proteinExistence type="predicted"/>
<keyword evidence="3 4" id="KW-0067">ATP-binding</keyword>
<dbReference type="Proteomes" id="UP000262379">
    <property type="component" value="Unassembled WGS sequence"/>
</dbReference>
<dbReference type="AlphaFoldDB" id="A0A371XJU9"/>
<dbReference type="SUPFAM" id="SSF56059">
    <property type="entry name" value="Glutathione synthetase ATP-binding domain-like"/>
    <property type="match status" value="1"/>
</dbReference>
<dbReference type="Pfam" id="PF13535">
    <property type="entry name" value="ATP-grasp_4"/>
    <property type="match status" value="1"/>
</dbReference>
<dbReference type="Gene3D" id="3.30.470.20">
    <property type="entry name" value="ATP-grasp fold, B domain"/>
    <property type="match status" value="1"/>
</dbReference>
<dbReference type="InterPro" id="IPR011761">
    <property type="entry name" value="ATP-grasp"/>
</dbReference>
<dbReference type="GO" id="GO:0046872">
    <property type="term" value="F:metal ion binding"/>
    <property type="evidence" value="ECO:0007669"/>
    <property type="project" value="InterPro"/>
</dbReference>
<dbReference type="GO" id="GO:0016874">
    <property type="term" value="F:ligase activity"/>
    <property type="evidence" value="ECO:0007669"/>
    <property type="project" value="UniProtKB-KW"/>
</dbReference>
<protein>
    <submittedName>
        <fullName evidence="6">ATP-grasp domain-containing protein</fullName>
    </submittedName>
</protein>
<feature type="domain" description="ATP-grasp" evidence="5">
    <location>
        <begin position="117"/>
        <end position="307"/>
    </location>
</feature>
<dbReference type="InterPro" id="IPR052032">
    <property type="entry name" value="ATP-dep_AA_Ligase"/>
</dbReference>
<accession>A0A371XJU9</accession>